<dbReference type="RefSeq" id="XP_040661630.1">
    <property type="nucleotide sequence ID" value="XM_040809440.1"/>
</dbReference>
<dbReference type="STRING" id="1036611.A0A1L9P2W7"/>
<feature type="transmembrane region" description="Helical" evidence="1">
    <location>
        <begin position="211"/>
        <end position="230"/>
    </location>
</feature>
<dbReference type="PANTHER" id="PTHR34502:SF5">
    <property type="entry name" value="DUF6594 DOMAIN-CONTAINING PROTEIN"/>
    <property type="match status" value="1"/>
</dbReference>
<evidence type="ECO:0000313" key="3">
    <source>
        <dbReference type="EMBL" id="OJI95867.1"/>
    </source>
</evidence>
<reference evidence="4" key="1">
    <citation type="journal article" date="2017" name="Genome Biol.">
        <title>Comparative genomics reveals high biological diversity and specific adaptations in the industrially and medically important fungal genus Aspergillus.</title>
        <authorList>
            <person name="de Vries R.P."/>
            <person name="Riley R."/>
            <person name="Wiebenga A."/>
            <person name="Aguilar-Osorio G."/>
            <person name="Amillis S."/>
            <person name="Uchima C.A."/>
            <person name="Anderluh G."/>
            <person name="Asadollahi M."/>
            <person name="Askin M."/>
            <person name="Barry K."/>
            <person name="Battaglia E."/>
            <person name="Bayram O."/>
            <person name="Benocci T."/>
            <person name="Braus-Stromeyer S.A."/>
            <person name="Caldana C."/>
            <person name="Canovas D."/>
            <person name="Cerqueira G.C."/>
            <person name="Chen F."/>
            <person name="Chen W."/>
            <person name="Choi C."/>
            <person name="Clum A."/>
            <person name="Dos Santos R.A."/>
            <person name="Damasio A.R."/>
            <person name="Diallinas G."/>
            <person name="Emri T."/>
            <person name="Fekete E."/>
            <person name="Flipphi M."/>
            <person name="Freyberg S."/>
            <person name="Gallo A."/>
            <person name="Gournas C."/>
            <person name="Habgood R."/>
            <person name="Hainaut M."/>
            <person name="Harispe M.L."/>
            <person name="Henrissat B."/>
            <person name="Hilden K.S."/>
            <person name="Hope R."/>
            <person name="Hossain A."/>
            <person name="Karabika E."/>
            <person name="Karaffa L."/>
            <person name="Karanyi Z."/>
            <person name="Krasevec N."/>
            <person name="Kuo A."/>
            <person name="Kusch H."/>
            <person name="LaButti K."/>
            <person name="Lagendijk E.L."/>
            <person name="Lapidus A."/>
            <person name="Levasseur A."/>
            <person name="Lindquist E."/>
            <person name="Lipzen A."/>
            <person name="Logrieco A.F."/>
            <person name="MacCabe A."/>
            <person name="Maekelae M.R."/>
            <person name="Malavazi I."/>
            <person name="Melin P."/>
            <person name="Meyer V."/>
            <person name="Mielnichuk N."/>
            <person name="Miskei M."/>
            <person name="Molnar A.P."/>
            <person name="Mule G."/>
            <person name="Ngan C.Y."/>
            <person name="Orejas M."/>
            <person name="Orosz E."/>
            <person name="Ouedraogo J.P."/>
            <person name="Overkamp K.M."/>
            <person name="Park H.-S."/>
            <person name="Perrone G."/>
            <person name="Piumi F."/>
            <person name="Punt P.J."/>
            <person name="Ram A.F."/>
            <person name="Ramon A."/>
            <person name="Rauscher S."/>
            <person name="Record E."/>
            <person name="Riano-Pachon D.M."/>
            <person name="Robert V."/>
            <person name="Roehrig J."/>
            <person name="Ruller R."/>
            <person name="Salamov A."/>
            <person name="Salih N.S."/>
            <person name="Samson R.A."/>
            <person name="Sandor E."/>
            <person name="Sanguinetti M."/>
            <person name="Schuetze T."/>
            <person name="Sepcic K."/>
            <person name="Shelest E."/>
            <person name="Sherlock G."/>
            <person name="Sophianopoulou V."/>
            <person name="Squina F.M."/>
            <person name="Sun H."/>
            <person name="Susca A."/>
            <person name="Todd R.B."/>
            <person name="Tsang A."/>
            <person name="Unkles S.E."/>
            <person name="van de Wiele N."/>
            <person name="van Rossen-Uffink D."/>
            <person name="Oliveira J.V."/>
            <person name="Vesth T.C."/>
            <person name="Visser J."/>
            <person name="Yu J.-H."/>
            <person name="Zhou M."/>
            <person name="Andersen M.R."/>
            <person name="Archer D.B."/>
            <person name="Baker S.E."/>
            <person name="Benoit I."/>
            <person name="Brakhage A.A."/>
            <person name="Braus G.H."/>
            <person name="Fischer R."/>
            <person name="Frisvad J.C."/>
            <person name="Goldman G.H."/>
            <person name="Houbraken J."/>
            <person name="Oakley B."/>
            <person name="Pocsi I."/>
            <person name="Scazzocchio C."/>
            <person name="Seiboth B."/>
            <person name="vanKuyk P.A."/>
            <person name="Wortman J."/>
            <person name="Dyer P.S."/>
            <person name="Grigoriev I.V."/>
        </authorList>
    </citation>
    <scope>NUCLEOTIDE SEQUENCE [LARGE SCALE GENOMIC DNA]</scope>
    <source>
        <strain evidence="4">CBS 583.65</strain>
    </source>
</reference>
<gene>
    <name evidence="3" type="ORF">ASPVEDRAFT_206738</name>
</gene>
<dbReference type="VEuPathDB" id="FungiDB:ASPVEDRAFT_206738"/>
<keyword evidence="1" id="KW-1133">Transmembrane helix</keyword>
<keyword evidence="1" id="KW-0472">Membrane</keyword>
<dbReference type="AlphaFoldDB" id="A0A1L9P2W7"/>
<evidence type="ECO:0000256" key="1">
    <source>
        <dbReference type="SAM" id="Phobius"/>
    </source>
</evidence>
<dbReference type="GeneID" id="63724951"/>
<accession>A0A1L9P2W7</accession>
<feature type="domain" description="DUF6594" evidence="2">
    <location>
        <begin position="4"/>
        <end position="275"/>
    </location>
</feature>
<feature type="transmembrane region" description="Helical" evidence="1">
    <location>
        <begin position="236"/>
        <end position="256"/>
    </location>
</feature>
<organism evidence="3 4">
    <name type="scientific">Aspergillus versicolor CBS 583.65</name>
    <dbReference type="NCBI Taxonomy" id="1036611"/>
    <lineage>
        <taxon>Eukaryota</taxon>
        <taxon>Fungi</taxon>
        <taxon>Dikarya</taxon>
        <taxon>Ascomycota</taxon>
        <taxon>Pezizomycotina</taxon>
        <taxon>Eurotiomycetes</taxon>
        <taxon>Eurotiomycetidae</taxon>
        <taxon>Eurotiales</taxon>
        <taxon>Aspergillaceae</taxon>
        <taxon>Aspergillus</taxon>
        <taxon>Aspergillus subgen. Nidulantes</taxon>
    </lineage>
</organism>
<dbReference type="InterPro" id="IPR046529">
    <property type="entry name" value="DUF6594"/>
</dbReference>
<keyword evidence="1" id="KW-0812">Transmembrane</keyword>
<evidence type="ECO:0000259" key="2">
    <source>
        <dbReference type="Pfam" id="PF20237"/>
    </source>
</evidence>
<dbReference type="Pfam" id="PF20237">
    <property type="entry name" value="DUF6594"/>
    <property type="match status" value="1"/>
</dbReference>
<dbReference type="EMBL" id="KV878125">
    <property type="protein sequence ID" value="OJI95867.1"/>
    <property type="molecule type" value="Genomic_DNA"/>
</dbReference>
<dbReference type="OrthoDB" id="3533814at2759"/>
<protein>
    <recommendedName>
        <fullName evidence="2">DUF6594 domain-containing protein</fullName>
    </recommendedName>
</protein>
<dbReference type="Proteomes" id="UP000184073">
    <property type="component" value="Unassembled WGS sequence"/>
</dbReference>
<keyword evidence="4" id="KW-1185">Reference proteome</keyword>
<proteinExistence type="predicted"/>
<evidence type="ECO:0000313" key="4">
    <source>
        <dbReference type="Proteomes" id="UP000184073"/>
    </source>
</evidence>
<dbReference type="PANTHER" id="PTHR34502">
    <property type="entry name" value="DUF6594 DOMAIN-CONTAINING PROTEIN-RELATED"/>
    <property type="match status" value="1"/>
</dbReference>
<sequence>MAGYDKVASLMTGDKGLSIFRSFKKLNTTNLLYLQAEITLKEKELKGIIQEDQDSQDPYREKFSGSVLYLKGVGEPSEQWEKWLELRELLEKYNTALAQHGQLLRYKAPHQRDLNIFSQWLKHYTKFWTVDEIMQWYGSEEKVKDLITLAGRYENVDLLTRWMYRVFIPFWHKHGSTWCRRLTRSEKSMVADVETGTVYYSDEKIIRATRITSTLVSSLIPATSMLALFFVNNLKVRLAIIFIYNVAFSMMIGLLAKTRRVEVFAASSAFAAVQVAFITNLPGN</sequence>
<name>A0A1L9P2W7_ASPVE</name>